<dbReference type="InterPro" id="IPR032675">
    <property type="entry name" value="LRR_dom_sf"/>
</dbReference>
<dbReference type="Pfam" id="PF12937">
    <property type="entry name" value="F-box-like"/>
    <property type="match status" value="1"/>
</dbReference>
<dbReference type="OrthoDB" id="3172239at2759"/>
<evidence type="ECO:0000259" key="2">
    <source>
        <dbReference type="Pfam" id="PF12937"/>
    </source>
</evidence>
<dbReference type="SUPFAM" id="SSF52047">
    <property type="entry name" value="RNI-like"/>
    <property type="match status" value="1"/>
</dbReference>
<dbReference type="Gene3D" id="3.80.10.10">
    <property type="entry name" value="Ribonuclease Inhibitor"/>
    <property type="match status" value="1"/>
</dbReference>
<dbReference type="SUPFAM" id="SSF81383">
    <property type="entry name" value="F-box domain"/>
    <property type="match status" value="1"/>
</dbReference>
<dbReference type="Gene3D" id="1.20.1280.50">
    <property type="match status" value="1"/>
</dbReference>
<dbReference type="InterPro" id="IPR036047">
    <property type="entry name" value="F-box-like_dom_sf"/>
</dbReference>
<dbReference type="EMBL" id="CM032181">
    <property type="protein sequence ID" value="KAG7099068.1"/>
    <property type="molecule type" value="Genomic_DNA"/>
</dbReference>
<evidence type="ECO:0000256" key="1">
    <source>
        <dbReference type="SAM" id="MobiDB-lite"/>
    </source>
</evidence>
<dbReference type="KEGG" id="more:E1B28_000943"/>
<dbReference type="RefSeq" id="XP_043015538.1">
    <property type="nucleotide sequence ID" value="XM_043146833.1"/>
</dbReference>
<evidence type="ECO:0000313" key="3">
    <source>
        <dbReference type="EMBL" id="KAG7099068.1"/>
    </source>
</evidence>
<dbReference type="AlphaFoldDB" id="A0A9P7V2E5"/>
<comment type="caution">
    <text evidence="3">The sequence shown here is derived from an EMBL/GenBank/DDBJ whole genome shotgun (WGS) entry which is preliminary data.</text>
</comment>
<gene>
    <name evidence="3" type="ORF">E1B28_000943</name>
</gene>
<dbReference type="InterPro" id="IPR001810">
    <property type="entry name" value="F-box_dom"/>
</dbReference>
<reference evidence="3" key="1">
    <citation type="journal article" date="2021" name="Genome Biol. Evol.">
        <title>The assembled and annotated genome of the fairy-ring fungus Marasmius oreades.</title>
        <authorList>
            <person name="Hiltunen M."/>
            <person name="Ament-Velasquez S.L."/>
            <person name="Johannesson H."/>
        </authorList>
    </citation>
    <scope>NUCLEOTIDE SEQUENCE</scope>
    <source>
        <strain evidence="3">03SP1</strain>
    </source>
</reference>
<evidence type="ECO:0000313" key="4">
    <source>
        <dbReference type="Proteomes" id="UP001049176"/>
    </source>
</evidence>
<proteinExistence type="predicted"/>
<accession>A0A9P7V2E5</accession>
<feature type="region of interest" description="Disordered" evidence="1">
    <location>
        <begin position="548"/>
        <end position="574"/>
    </location>
</feature>
<sequence length="574" mass="64070">METAVMGKFSNTLQGFDERIRKAKEELNELEYQRNLLVPICHLPAEILGNIFTFCVPTGTISTPQLPNVVHVCRLWRTIAFNTPLMWSTPNFISPKLAREMLRLSKSSPLNIEWNRDSGALLPKQLEVLGEAITEISRVQSLHLSCNPHQVEVLLTGLVDPAPMLEALTLQCPISGDFFFLPGNFLAGDAPRLRRLSLTASNNIPWGSQIMKNLTRLDIVYRNGQSRPLTPWPEIIETLRGAPCLEVLRLDFLSSRNACLEVGPPIILPNLGCVDLAADAVSCSTLLHRMSFPNTTSICLECRLPASYTDSTYDPLFAYMTGLFGSTSSTVNHPRAIKSLLLSYSPDHINVLSIGAWNVGGVMEYVLGESNISLTNQFSGTLVLKNVMGLPFLQKVLASLGPLSQLETLTIDLSTLPVDIMIQRFGSLTNLSSIFVKGACAPEVVKSLSHDLSETSLSTIDASPRHGTTILPRKPFAALRTFGLVHVDFTWDREALLNPLLDMLRRRAQNELPLEKVVLELCTHIFLDDVAQIRKEVHVEWDDRELYGEDSEDEYSEETTDDYPYDSDYDYDDY</sequence>
<name>A0A9P7V2E5_9AGAR</name>
<organism evidence="3 4">
    <name type="scientific">Marasmius oreades</name>
    <name type="common">fairy-ring Marasmius</name>
    <dbReference type="NCBI Taxonomy" id="181124"/>
    <lineage>
        <taxon>Eukaryota</taxon>
        <taxon>Fungi</taxon>
        <taxon>Dikarya</taxon>
        <taxon>Basidiomycota</taxon>
        <taxon>Agaricomycotina</taxon>
        <taxon>Agaricomycetes</taxon>
        <taxon>Agaricomycetidae</taxon>
        <taxon>Agaricales</taxon>
        <taxon>Marasmiineae</taxon>
        <taxon>Marasmiaceae</taxon>
        <taxon>Marasmius</taxon>
    </lineage>
</organism>
<dbReference type="Proteomes" id="UP001049176">
    <property type="component" value="Chromosome 1"/>
</dbReference>
<protein>
    <recommendedName>
        <fullName evidence="2">F-box domain-containing protein</fullName>
    </recommendedName>
</protein>
<dbReference type="GeneID" id="66070019"/>
<keyword evidence="4" id="KW-1185">Reference proteome</keyword>
<feature type="domain" description="F-box" evidence="2">
    <location>
        <begin position="40"/>
        <end position="91"/>
    </location>
</feature>